<dbReference type="PANTHER" id="PTHR43162:SF1">
    <property type="entry name" value="PRESTALK A DIFFERENTIATION PROTEIN A"/>
    <property type="match status" value="1"/>
</dbReference>
<keyword evidence="3" id="KW-1185">Reference proteome</keyword>
<dbReference type="RefSeq" id="WP_274203791.1">
    <property type="nucleotide sequence ID" value="NZ_JAQZAO010000021.1"/>
</dbReference>
<accession>A0ABT5T2R6</accession>
<evidence type="ECO:0000313" key="2">
    <source>
        <dbReference type="EMBL" id="MDD7969261.1"/>
    </source>
</evidence>
<dbReference type="Gene3D" id="3.40.50.720">
    <property type="entry name" value="NAD(P)-binding Rossmann-like Domain"/>
    <property type="match status" value="1"/>
</dbReference>
<dbReference type="SUPFAM" id="SSF51735">
    <property type="entry name" value="NAD(P)-binding Rossmann-fold domains"/>
    <property type="match status" value="1"/>
</dbReference>
<sequence>MTTAITTPRGHVGSHVLRLLVQAGVRPRLLMRDPTVLDPVWAEHVEAVRCDQDDGDAVVAATRGVEALLWVSPTAHDGDPVAAHARRGAHVARAVVENGIARTVFQSSIGAEKRHGVGKIDGLARVEEALDATGAPVLHLRPGYFFSNLELDLDGLRDGVLRTTLPLDLPQPWVDPRDVAEVAAARLLAPWTTGGVQAVHGPCDLSYRQIAEILSRVLGRSVHAEQQSDDEVRAGLRAIGLAEVQVEAIVGMAAGTREDFVPEQPRTARTTTPGTLAGWTDAHLRPLLRPRD</sequence>
<organism evidence="2 3">
    <name type="scientific">Actinomycetospora lemnae</name>
    <dbReference type="NCBI Taxonomy" id="3019891"/>
    <lineage>
        <taxon>Bacteria</taxon>
        <taxon>Bacillati</taxon>
        <taxon>Actinomycetota</taxon>
        <taxon>Actinomycetes</taxon>
        <taxon>Pseudonocardiales</taxon>
        <taxon>Pseudonocardiaceae</taxon>
        <taxon>Actinomycetospora</taxon>
    </lineage>
</organism>
<evidence type="ECO:0000313" key="3">
    <source>
        <dbReference type="Proteomes" id="UP001300763"/>
    </source>
</evidence>
<name>A0ABT5T2R6_9PSEU</name>
<protein>
    <submittedName>
        <fullName evidence="2">NAD(P)H-binding protein</fullName>
    </submittedName>
</protein>
<dbReference type="Gene3D" id="3.90.25.10">
    <property type="entry name" value="UDP-galactose 4-epimerase, domain 1"/>
    <property type="match status" value="1"/>
</dbReference>
<dbReference type="InterPro" id="IPR036291">
    <property type="entry name" value="NAD(P)-bd_dom_sf"/>
</dbReference>
<dbReference type="InterPro" id="IPR051604">
    <property type="entry name" value="Ergot_Alk_Oxidoreductase"/>
</dbReference>
<proteinExistence type="predicted"/>
<feature type="domain" description="NmrA-like" evidence="1">
    <location>
        <begin position="4"/>
        <end position="232"/>
    </location>
</feature>
<comment type="caution">
    <text evidence="2">The sequence shown here is derived from an EMBL/GenBank/DDBJ whole genome shotgun (WGS) entry which is preliminary data.</text>
</comment>
<dbReference type="EMBL" id="JAQZAO010000021">
    <property type="protein sequence ID" value="MDD7969261.1"/>
    <property type="molecule type" value="Genomic_DNA"/>
</dbReference>
<dbReference type="Pfam" id="PF05368">
    <property type="entry name" value="NmrA"/>
    <property type="match status" value="1"/>
</dbReference>
<dbReference type="Proteomes" id="UP001300763">
    <property type="component" value="Unassembled WGS sequence"/>
</dbReference>
<evidence type="ECO:0000259" key="1">
    <source>
        <dbReference type="Pfam" id="PF05368"/>
    </source>
</evidence>
<reference evidence="2 3" key="1">
    <citation type="submission" date="2023-02" db="EMBL/GenBank/DDBJ databases">
        <title>Genome sequencing required for Actinomycetospora new species description.</title>
        <authorList>
            <person name="Saimee Y."/>
            <person name="Duangmal K."/>
        </authorList>
    </citation>
    <scope>NUCLEOTIDE SEQUENCE [LARGE SCALE GENOMIC DNA]</scope>
    <source>
        <strain evidence="2 3">DW7H6</strain>
    </source>
</reference>
<dbReference type="PANTHER" id="PTHR43162">
    <property type="match status" value="1"/>
</dbReference>
<dbReference type="InterPro" id="IPR008030">
    <property type="entry name" value="NmrA-like"/>
</dbReference>
<gene>
    <name evidence="2" type="ORF">PGB27_28285</name>
</gene>